<reference evidence="3" key="1">
    <citation type="journal article" date="2019" name="Int. J. Syst. Evol. Microbiol.">
        <title>The Global Catalogue of Microorganisms (GCM) 10K type strain sequencing project: providing services to taxonomists for standard genome sequencing and annotation.</title>
        <authorList>
            <consortium name="The Broad Institute Genomics Platform"/>
            <consortium name="The Broad Institute Genome Sequencing Center for Infectious Disease"/>
            <person name="Wu L."/>
            <person name="Ma J."/>
        </authorList>
    </citation>
    <scope>NUCLEOTIDE SEQUENCE [LARGE SCALE GENOMIC DNA]</scope>
    <source>
        <strain evidence="3">JCM 14304</strain>
    </source>
</reference>
<name>A0ABP4Q7C7_9ACTN</name>
<keyword evidence="3" id="KW-1185">Reference proteome</keyword>
<accession>A0ABP4Q7C7</accession>
<evidence type="ECO:0000313" key="3">
    <source>
        <dbReference type="Proteomes" id="UP001500190"/>
    </source>
</evidence>
<dbReference type="Proteomes" id="UP001500190">
    <property type="component" value="Unassembled WGS sequence"/>
</dbReference>
<evidence type="ECO:0000313" key="2">
    <source>
        <dbReference type="EMBL" id="GAA1600046.1"/>
    </source>
</evidence>
<comment type="caution">
    <text evidence="2">The sequence shown here is derived from an EMBL/GenBank/DDBJ whole genome shotgun (WGS) entry which is preliminary data.</text>
</comment>
<keyword evidence="1" id="KW-0812">Transmembrane</keyword>
<dbReference type="EMBL" id="BAAAND010000008">
    <property type="protein sequence ID" value="GAA1600046.1"/>
    <property type="molecule type" value="Genomic_DNA"/>
</dbReference>
<evidence type="ECO:0000256" key="1">
    <source>
        <dbReference type="SAM" id="Phobius"/>
    </source>
</evidence>
<keyword evidence="1" id="KW-1133">Transmembrane helix</keyword>
<feature type="transmembrane region" description="Helical" evidence="1">
    <location>
        <begin position="170"/>
        <end position="195"/>
    </location>
</feature>
<proteinExistence type="predicted"/>
<sequence length="196" mass="20939">MKAIARSVSATRVEGMVPATIPQKMQFSLIRPGYTLRSLNLPDTRSPMPDDLLRPTVGAGVNMSARPWRLMSQTYVAFFGGVIASTVVAYLNAGRLGVDAAKRRLILLSGLAGLVVVVGVFLLLYSDAGVLSGLRVGIRVVAVLCCMAQIRWQRPMDRAFQLRGAEYGSLWGLGIAATVGGAIIEALILLLVTVVL</sequence>
<organism evidence="2 3">
    <name type="scientific">Kribbella karoonensis</name>
    <dbReference type="NCBI Taxonomy" id="324851"/>
    <lineage>
        <taxon>Bacteria</taxon>
        <taxon>Bacillati</taxon>
        <taxon>Actinomycetota</taxon>
        <taxon>Actinomycetes</taxon>
        <taxon>Propionibacteriales</taxon>
        <taxon>Kribbellaceae</taxon>
        <taxon>Kribbella</taxon>
    </lineage>
</organism>
<feature type="transmembrane region" description="Helical" evidence="1">
    <location>
        <begin position="105"/>
        <end position="125"/>
    </location>
</feature>
<protein>
    <submittedName>
        <fullName evidence="2">Uncharacterized protein</fullName>
    </submittedName>
</protein>
<feature type="transmembrane region" description="Helical" evidence="1">
    <location>
        <begin position="75"/>
        <end position="93"/>
    </location>
</feature>
<gene>
    <name evidence="2" type="ORF">GCM10009742_54970</name>
</gene>
<feature type="transmembrane region" description="Helical" evidence="1">
    <location>
        <begin position="131"/>
        <end position="150"/>
    </location>
</feature>
<keyword evidence="1" id="KW-0472">Membrane</keyword>